<feature type="binding site" evidence="1">
    <location>
        <begin position="9"/>
        <end position="16"/>
    </location>
    <ligand>
        <name>substrate</name>
    </ligand>
</feature>
<accession>A0A7Y0HXW5</accession>
<dbReference type="EMBL" id="JAAIIH010000001">
    <property type="protein sequence ID" value="NMM99841.1"/>
    <property type="molecule type" value="Genomic_DNA"/>
</dbReference>
<dbReference type="RefSeq" id="WP_169274989.1">
    <property type="nucleotide sequence ID" value="NZ_JAAIIH010000001.1"/>
</dbReference>
<dbReference type="Gene3D" id="3.40.50.1240">
    <property type="entry name" value="Phosphoglycerate mutase-like"/>
    <property type="match status" value="1"/>
</dbReference>
<organism evidence="2 3">
    <name type="scientific">Bifidobacterium moraviense</name>
    <dbReference type="NCBI Taxonomy" id="2675323"/>
    <lineage>
        <taxon>Bacteria</taxon>
        <taxon>Bacillati</taxon>
        <taxon>Actinomycetota</taxon>
        <taxon>Actinomycetes</taxon>
        <taxon>Bifidobacteriales</taxon>
        <taxon>Bifidobacteriaceae</taxon>
        <taxon>Bifidobacterium</taxon>
    </lineage>
</organism>
<protein>
    <submittedName>
        <fullName evidence="2">Phosphoglycerate mutase</fullName>
    </submittedName>
</protein>
<dbReference type="SUPFAM" id="SSF53254">
    <property type="entry name" value="Phosphoglycerate mutase-like"/>
    <property type="match status" value="1"/>
</dbReference>
<dbReference type="SMART" id="SM00855">
    <property type="entry name" value="PGAM"/>
    <property type="match status" value="1"/>
</dbReference>
<gene>
    <name evidence="2" type="ORF">G1C96_0419</name>
</gene>
<dbReference type="CDD" id="cd07067">
    <property type="entry name" value="HP_PGM_like"/>
    <property type="match status" value="1"/>
</dbReference>
<evidence type="ECO:0000313" key="3">
    <source>
        <dbReference type="Proteomes" id="UP000588277"/>
    </source>
</evidence>
<evidence type="ECO:0000256" key="1">
    <source>
        <dbReference type="PIRSR" id="PIRSR613078-2"/>
    </source>
</evidence>
<dbReference type="GO" id="GO:0016791">
    <property type="term" value="F:phosphatase activity"/>
    <property type="evidence" value="ECO:0007669"/>
    <property type="project" value="TreeGrafter"/>
</dbReference>
<proteinExistence type="predicted"/>
<reference evidence="2 3" key="1">
    <citation type="submission" date="2020-02" db="EMBL/GenBank/DDBJ databases">
        <title>Characterization of phylogenetic diversity of novel bifidobacterial species isolated in Czech ZOOs.</title>
        <authorList>
            <person name="Lugli G.A."/>
            <person name="Vera N.B."/>
            <person name="Ventura M."/>
        </authorList>
    </citation>
    <scope>NUCLEOTIDE SEQUENCE [LARGE SCALE GENOMIC DNA]</scope>
    <source>
        <strain evidence="2 3">DSM 109958</strain>
    </source>
</reference>
<keyword evidence="3" id="KW-1185">Reference proteome</keyword>
<dbReference type="Pfam" id="PF00300">
    <property type="entry name" value="His_Phos_1"/>
    <property type="match status" value="2"/>
</dbReference>
<sequence>MIDEIVMLRHGRTRYNLEHRLQGQVDVPLDIVGQWQADMSGMELARCYYWAKASAMAADPGLVPKAGEGQRVVFQPEAREYAEAPASRRCMVVVSSDLFRARQTAHAFADLVHAPVLTDERLRERGFGRWEGMTRDEIRAMDAEAYDSWKHHTGGELAYGVEARERVGERGAAAVRDWLADPRFVDRPATLVLVSHGSWIVATIGTLLAADPDGATILGAMRNAFWCRLSVHRTLNGAPCEPRLELEEFNVGPAIADSCDWGNGPDYLRSEDMGVWRPVSR</sequence>
<dbReference type="PANTHER" id="PTHR48100">
    <property type="entry name" value="BROAD-SPECIFICITY PHOSPHATASE YOR283W-RELATED"/>
    <property type="match status" value="1"/>
</dbReference>
<comment type="caution">
    <text evidence="2">The sequence shown here is derived from an EMBL/GenBank/DDBJ whole genome shotgun (WGS) entry which is preliminary data.</text>
</comment>
<name>A0A7Y0HXW5_9BIFI</name>
<evidence type="ECO:0000313" key="2">
    <source>
        <dbReference type="EMBL" id="NMM99841.1"/>
    </source>
</evidence>
<dbReference type="InterPro" id="IPR029033">
    <property type="entry name" value="His_PPase_superfam"/>
</dbReference>
<dbReference type="PANTHER" id="PTHR48100:SF62">
    <property type="entry name" value="GLUCOSYL-3-PHOSPHOGLYCERATE PHOSPHATASE"/>
    <property type="match status" value="1"/>
</dbReference>
<dbReference type="GO" id="GO:0005737">
    <property type="term" value="C:cytoplasm"/>
    <property type="evidence" value="ECO:0007669"/>
    <property type="project" value="TreeGrafter"/>
</dbReference>
<dbReference type="Proteomes" id="UP000588277">
    <property type="component" value="Unassembled WGS sequence"/>
</dbReference>
<dbReference type="InterPro" id="IPR013078">
    <property type="entry name" value="His_Pase_superF_clade-1"/>
</dbReference>
<dbReference type="AlphaFoldDB" id="A0A7Y0HXW5"/>
<dbReference type="InterPro" id="IPR050275">
    <property type="entry name" value="PGM_Phosphatase"/>
</dbReference>